<keyword evidence="1" id="KW-0732">Signal</keyword>
<dbReference type="RefSeq" id="WP_181583007.1">
    <property type="nucleotide sequence ID" value="NZ_CP059399.1"/>
</dbReference>
<keyword evidence="3" id="KW-1185">Reference proteome</keyword>
<dbReference type="EMBL" id="CP059399">
    <property type="protein sequence ID" value="QLY31829.1"/>
    <property type="molecule type" value="Genomic_DNA"/>
</dbReference>
<feature type="signal peptide" evidence="1">
    <location>
        <begin position="1"/>
        <end position="19"/>
    </location>
</feature>
<dbReference type="PROSITE" id="PS51257">
    <property type="entry name" value="PROKAR_LIPOPROTEIN"/>
    <property type="match status" value="1"/>
</dbReference>
<evidence type="ECO:0008006" key="4">
    <source>
        <dbReference type="Google" id="ProtNLM"/>
    </source>
</evidence>
<evidence type="ECO:0000313" key="3">
    <source>
        <dbReference type="Proteomes" id="UP000515512"/>
    </source>
</evidence>
<dbReference type="Proteomes" id="UP000515512">
    <property type="component" value="Chromosome"/>
</dbReference>
<sequence length="113" mass="11142">MIKTAVALALPLAALTLTACGTSSDTTAAAPVSASTTAAATGSTPAALRESTCRGLLATVAQYRTSGGDSAVTKAVEEAIAALPATPEWTSLNDTERQATIDGVRDAATGSCD</sequence>
<organism evidence="2 3">
    <name type="scientific">Nocardia huaxiensis</name>
    <dbReference type="NCBI Taxonomy" id="2755382"/>
    <lineage>
        <taxon>Bacteria</taxon>
        <taxon>Bacillati</taxon>
        <taxon>Actinomycetota</taxon>
        <taxon>Actinomycetes</taxon>
        <taxon>Mycobacteriales</taxon>
        <taxon>Nocardiaceae</taxon>
        <taxon>Nocardia</taxon>
    </lineage>
</organism>
<proteinExistence type="predicted"/>
<dbReference type="AlphaFoldDB" id="A0A7D6ZYQ6"/>
<evidence type="ECO:0000313" key="2">
    <source>
        <dbReference type="EMBL" id="QLY31829.1"/>
    </source>
</evidence>
<name>A0A7D6ZYQ6_9NOCA</name>
<gene>
    <name evidence="2" type="ORF">H0264_05835</name>
</gene>
<reference evidence="2 3" key="1">
    <citation type="submission" date="2020-07" db="EMBL/GenBank/DDBJ databases">
        <authorList>
            <person name="Zhuang K."/>
            <person name="Ran Y."/>
        </authorList>
    </citation>
    <scope>NUCLEOTIDE SEQUENCE [LARGE SCALE GENOMIC DNA]</scope>
    <source>
        <strain evidence="2 3">WCH-YHL-001</strain>
    </source>
</reference>
<dbReference type="KEGG" id="nhu:H0264_05835"/>
<protein>
    <recommendedName>
        <fullName evidence="4">DUF732 domain-containing protein</fullName>
    </recommendedName>
</protein>
<evidence type="ECO:0000256" key="1">
    <source>
        <dbReference type="SAM" id="SignalP"/>
    </source>
</evidence>
<accession>A0A7D6ZYQ6</accession>
<feature type="chain" id="PRO_5038546960" description="DUF732 domain-containing protein" evidence="1">
    <location>
        <begin position="20"/>
        <end position="113"/>
    </location>
</feature>